<evidence type="ECO:0000259" key="8">
    <source>
        <dbReference type="PROSITE" id="PS51917"/>
    </source>
</evidence>
<evidence type="ECO:0000313" key="9">
    <source>
        <dbReference type="EMBL" id="TGZ82181.1"/>
    </source>
</evidence>
<dbReference type="InterPro" id="IPR038108">
    <property type="entry name" value="RPN13_DEUBAD_sf"/>
</dbReference>
<dbReference type="OrthoDB" id="340431at2759"/>
<dbReference type="Proteomes" id="UP000298138">
    <property type="component" value="Unassembled WGS sequence"/>
</dbReference>
<proteinExistence type="predicted"/>
<dbReference type="Gene3D" id="2.30.29.70">
    <property type="entry name" value="Proteasomal ubiquitin receptor Rpn13/ADRM1"/>
    <property type="match status" value="1"/>
</dbReference>
<dbReference type="EMBL" id="ML220116">
    <property type="protein sequence ID" value="TGZ82181.1"/>
    <property type="molecule type" value="Genomic_DNA"/>
</dbReference>
<dbReference type="GO" id="GO:0061133">
    <property type="term" value="F:endopeptidase activator activity"/>
    <property type="evidence" value="ECO:0007669"/>
    <property type="project" value="TreeGrafter"/>
</dbReference>
<dbReference type="InterPro" id="IPR044867">
    <property type="entry name" value="DEUBAD_dom"/>
</dbReference>
<dbReference type="Gene3D" id="1.10.2020.20">
    <property type="match status" value="1"/>
</dbReference>
<dbReference type="Pfam" id="PF16550">
    <property type="entry name" value="RPN13_C"/>
    <property type="match status" value="1"/>
</dbReference>
<comment type="subcellular location">
    <subcellularLocation>
        <location evidence="2">Cytoplasm</location>
    </subcellularLocation>
    <subcellularLocation>
        <location evidence="1">Nucleus</location>
    </subcellularLocation>
</comment>
<feature type="domain" description="DEUBAD" evidence="7">
    <location>
        <begin position="182"/>
        <end position="302"/>
    </location>
</feature>
<dbReference type="InterPro" id="IPR044868">
    <property type="entry name" value="Rpn13/ADRM1_Pru"/>
</dbReference>
<dbReference type="PANTHER" id="PTHR12225:SF0">
    <property type="entry name" value="PROTEASOMAL UBIQUITIN RECEPTOR ADRM1"/>
    <property type="match status" value="1"/>
</dbReference>
<evidence type="ECO:0000259" key="7">
    <source>
        <dbReference type="PROSITE" id="PS51916"/>
    </source>
</evidence>
<organism evidence="9 10">
    <name type="scientific">Ascodesmis nigricans</name>
    <dbReference type="NCBI Taxonomy" id="341454"/>
    <lineage>
        <taxon>Eukaryota</taxon>
        <taxon>Fungi</taxon>
        <taxon>Dikarya</taxon>
        <taxon>Ascomycota</taxon>
        <taxon>Pezizomycotina</taxon>
        <taxon>Pezizomycetes</taxon>
        <taxon>Pezizales</taxon>
        <taxon>Ascodesmidaceae</taxon>
        <taxon>Ascodesmis</taxon>
    </lineage>
</organism>
<keyword evidence="3" id="KW-0963">Cytoplasm</keyword>
<keyword evidence="10" id="KW-1185">Reference proteome</keyword>
<feature type="compositionally biased region" description="Basic and acidic residues" evidence="6">
    <location>
        <begin position="145"/>
        <end position="155"/>
    </location>
</feature>
<protein>
    <submittedName>
        <fullName evidence="9">Uncharacterized protein</fullName>
    </submittedName>
</protein>
<dbReference type="PANTHER" id="PTHR12225">
    <property type="entry name" value="ADHESION REGULATING MOLECULE 1 110 KDA CELL MEMBRANE GLYCOPROTEIN"/>
    <property type="match status" value="1"/>
</dbReference>
<gene>
    <name evidence="9" type="ORF">EX30DRAFT_340068</name>
</gene>
<dbReference type="GO" id="GO:0008541">
    <property type="term" value="C:proteasome regulatory particle, lid subcomplex"/>
    <property type="evidence" value="ECO:0007669"/>
    <property type="project" value="TreeGrafter"/>
</dbReference>
<reference evidence="9 10" key="1">
    <citation type="submission" date="2019-04" db="EMBL/GenBank/DDBJ databases">
        <title>Comparative genomics and transcriptomics to analyze fruiting body development in filamentous ascomycetes.</title>
        <authorList>
            <consortium name="DOE Joint Genome Institute"/>
            <person name="Lutkenhaus R."/>
            <person name="Traeger S."/>
            <person name="Breuer J."/>
            <person name="Kuo A."/>
            <person name="Lipzen A."/>
            <person name="Pangilinan J."/>
            <person name="Dilworth D."/>
            <person name="Sandor L."/>
            <person name="Poggeler S."/>
            <person name="Barry K."/>
            <person name="Grigoriev I.V."/>
            <person name="Nowrousian M."/>
        </authorList>
    </citation>
    <scope>NUCLEOTIDE SEQUENCE [LARGE SCALE GENOMIC DNA]</scope>
    <source>
        <strain evidence="9 10">CBS 389.68</strain>
    </source>
</reference>
<dbReference type="PROSITE" id="PS51917">
    <property type="entry name" value="PRU"/>
    <property type="match status" value="1"/>
</dbReference>
<accession>A0A4S2MZL7</accession>
<dbReference type="InterPro" id="IPR038633">
    <property type="entry name" value="Rpn13/ADRM1_Pru_sf"/>
</dbReference>
<dbReference type="GO" id="GO:0005737">
    <property type="term" value="C:cytoplasm"/>
    <property type="evidence" value="ECO:0007669"/>
    <property type="project" value="UniProtKB-SubCell"/>
</dbReference>
<keyword evidence="4" id="KW-0647">Proteasome</keyword>
<dbReference type="GO" id="GO:0070628">
    <property type="term" value="F:proteasome binding"/>
    <property type="evidence" value="ECO:0007669"/>
    <property type="project" value="TreeGrafter"/>
</dbReference>
<feature type="domain" description="Pru" evidence="8">
    <location>
        <begin position="2"/>
        <end position="125"/>
    </location>
</feature>
<dbReference type="InterPro" id="IPR032368">
    <property type="entry name" value="RPN13_DEUBAD"/>
</dbReference>
<sequence length="303" mass="33348">MPPIRPIISIKAGKCNVDGTTVMPVEEPGILYIYLNPDEELHHLCWKPRSATEPEIDLLIIPSDARFLPYEGNTTGRIFVLKFSSSSARHFFWLQSKAQHESDAGFWSERDLEWGRRIDTILQGDGDEEMGDAPVQSAEIEQEGEESRRGGEDGGRAQTQPQGDMDLAALIRSIQVPGGQQQQQTLPPISLHDLLSTSSTLPTVDDLDEPAIIELAKNLPEGLFPDGSDITAKRRIMKRVIQSPQFAQSLVSLTTAIREGGIAGVAESLRVPIDLNEARSGADLVEVFVKGVKKQAEKEDTDQ</sequence>
<dbReference type="AlphaFoldDB" id="A0A4S2MZL7"/>
<evidence type="ECO:0000256" key="6">
    <source>
        <dbReference type="SAM" id="MobiDB-lite"/>
    </source>
</evidence>
<dbReference type="Pfam" id="PF04683">
    <property type="entry name" value="Rpn13_ADRM1_Pru"/>
    <property type="match status" value="1"/>
</dbReference>
<keyword evidence="5" id="KW-0539">Nucleus</keyword>
<evidence type="ECO:0000256" key="1">
    <source>
        <dbReference type="ARBA" id="ARBA00004123"/>
    </source>
</evidence>
<evidence type="ECO:0000256" key="3">
    <source>
        <dbReference type="ARBA" id="ARBA00022490"/>
    </source>
</evidence>
<dbReference type="GO" id="GO:0005634">
    <property type="term" value="C:nucleus"/>
    <property type="evidence" value="ECO:0007669"/>
    <property type="project" value="UniProtKB-SubCell"/>
</dbReference>
<dbReference type="InParanoid" id="A0A4S2MZL7"/>
<evidence type="ECO:0000256" key="5">
    <source>
        <dbReference type="ARBA" id="ARBA00023242"/>
    </source>
</evidence>
<feature type="region of interest" description="Disordered" evidence="6">
    <location>
        <begin position="123"/>
        <end position="161"/>
    </location>
</feature>
<evidence type="ECO:0000256" key="4">
    <source>
        <dbReference type="ARBA" id="ARBA00022942"/>
    </source>
</evidence>
<evidence type="ECO:0000256" key="2">
    <source>
        <dbReference type="ARBA" id="ARBA00004496"/>
    </source>
</evidence>
<name>A0A4S2MZL7_9PEZI</name>
<evidence type="ECO:0000313" key="10">
    <source>
        <dbReference type="Proteomes" id="UP000298138"/>
    </source>
</evidence>
<dbReference type="STRING" id="341454.A0A4S2MZL7"/>
<dbReference type="InterPro" id="IPR006773">
    <property type="entry name" value="Rpn13/ADRM1"/>
</dbReference>
<dbReference type="PROSITE" id="PS51916">
    <property type="entry name" value="DEUBAD"/>
    <property type="match status" value="1"/>
</dbReference>